<dbReference type="SUPFAM" id="SSF54427">
    <property type="entry name" value="NTF2-like"/>
    <property type="match status" value="1"/>
</dbReference>
<keyword evidence="3" id="KW-1185">Reference proteome</keyword>
<gene>
    <name evidence="2" type="ORF">MCOR33_009002</name>
</gene>
<protein>
    <recommendedName>
        <fullName evidence="1">SnoaL-like domain-containing protein</fullName>
    </recommendedName>
</protein>
<proteinExistence type="predicted"/>
<comment type="caution">
    <text evidence="2">The sequence shown here is derived from an EMBL/GenBank/DDBJ whole genome shotgun (WGS) entry which is preliminary data.</text>
</comment>
<dbReference type="InterPro" id="IPR037401">
    <property type="entry name" value="SnoaL-like"/>
</dbReference>
<dbReference type="Gene3D" id="3.10.450.50">
    <property type="match status" value="1"/>
</dbReference>
<dbReference type="InterPro" id="IPR032710">
    <property type="entry name" value="NTF2-like_dom_sf"/>
</dbReference>
<feature type="domain" description="SnoaL-like" evidence="1">
    <location>
        <begin position="51"/>
        <end position="186"/>
    </location>
</feature>
<reference evidence="2" key="1">
    <citation type="submission" date="2021-01" db="EMBL/GenBank/DDBJ databases">
        <title>Deciphering the adaptive evolutionary patterns associated with biogeogrpahic diversity in the finger millet blast pathogen Magnaporthe oryzae in Eastern Africa.</title>
        <authorList>
            <person name="Onyema G."/>
            <person name="Shittu T.A."/>
            <person name="Dodsworth S."/>
            <person name="Devilliers S."/>
            <person name="Muthumeenakshi S."/>
            <person name="Sreenivasaprasad S."/>
        </authorList>
    </citation>
    <scope>NUCLEOTIDE SEQUENCE</scope>
    <source>
        <strain evidence="2">D15/s37</strain>
    </source>
</reference>
<name>A0ABQ8NA22_PYRGI</name>
<dbReference type="Pfam" id="PF13577">
    <property type="entry name" value="SnoaL_4"/>
    <property type="match status" value="1"/>
</dbReference>
<evidence type="ECO:0000313" key="3">
    <source>
        <dbReference type="Proteomes" id="UP001059893"/>
    </source>
</evidence>
<accession>A0ABQ8NA22</accession>
<organism evidence="2 3">
    <name type="scientific">Pyricularia grisea</name>
    <name type="common">Crabgrass-specific blast fungus</name>
    <name type="synonym">Magnaporthe grisea</name>
    <dbReference type="NCBI Taxonomy" id="148305"/>
    <lineage>
        <taxon>Eukaryota</taxon>
        <taxon>Fungi</taxon>
        <taxon>Dikarya</taxon>
        <taxon>Ascomycota</taxon>
        <taxon>Pezizomycotina</taxon>
        <taxon>Sordariomycetes</taxon>
        <taxon>Sordariomycetidae</taxon>
        <taxon>Magnaporthales</taxon>
        <taxon>Pyriculariaceae</taxon>
        <taxon>Pyricularia</taxon>
    </lineage>
</organism>
<evidence type="ECO:0000259" key="1">
    <source>
        <dbReference type="Pfam" id="PF13577"/>
    </source>
</evidence>
<dbReference type="EMBL" id="JABSND010000233">
    <property type="protein sequence ID" value="KAI6293627.1"/>
    <property type="molecule type" value="Genomic_DNA"/>
</dbReference>
<evidence type="ECO:0000313" key="2">
    <source>
        <dbReference type="EMBL" id="KAI6293627.1"/>
    </source>
</evidence>
<sequence length="197" mass="22647">MHPAFHDPFYTYTIDVTCTKQADIPFSLSLSHTHTHTQDAKMATTPQQQTAERIIRHNKLRYLHCVDGGKIDELQELFLPSASFTFYERDGSVVNKFGLEWHFASGAAYYAFLQASVGAQPYQMIHLIDAGLFEHVSDDEVRVVWTLFYKSGPLDSLDKGHQDCGARLHETWKRVPGKDDWLLARMELRNIYARIVE</sequence>
<dbReference type="Proteomes" id="UP001059893">
    <property type="component" value="Unassembled WGS sequence"/>
</dbReference>